<proteinExistence type="predicted"/>
<dbReference type="PANTHER" id="PTHR47204">
    <property type="entry name" value="OS02G0168900 PROTEIN"/>
    <property type="match status" value="1"/>
</dbReference>
<organism evidence="2 3">
    <name type="scientific">Triparma retinervis</name>
    <dbReference type="NCBI Taxonomy" id="2557542"/>
    <lineage>
        <taxon>Eukaryota</taxon>
        <taxon>Sar</taxon>
        <taxon>Stramenopiles</taxon>
        <taxon>Ochrophyta</taxon>
        <taxon>Bolidophyceae</taxon>
        <taxon>Parmales</taxon>
        <taxon>Triparmaceae</taxon>
        <taxon>Triparma</taxon>
    </lineage>
</organism>
<dbReference type="OrthoDB" id="6222486at2759"/>
<sequence>MPTILKGSRVENDVTVHCLPCHIEAQDSKAPRCATSLYFKPVEVPMDEDNAPQKENDAPSEGEASVGVSSVSNSSASKVTYAAQLRGRALVGRKVVLPENIRGCELVSTDVSAMPEDGREESTGPYLAVGSTFKEVTIWGHDFAPSERENAIQLSVDWYELAAAIHDDGEEEN</sequence>
<feature type="region of interest" description="Disordered" evidence="1">
    <location>
        <begin position="47"/>
        <end position="76"/>
    </location>
</feature>
<accession>A0A9W7E3L2</accession>
<dbReference type="InterPro" id="IPR013924">
    <property type="entry name" value="RNase_H2_suC"/>
</dbReference>
<dbReference type="GO" id="GO:0032299">
    <property type="term" value="C:ribonuclease H2 complex"/>
    <property type="evidence" value="ECO:0007669"/>
    <property type="project" value="InterPro"/>
</dbReference>
<gene>
    <name evidence="2" type="ORF">TrRE_jg13611</name>
</gene>
<dbReference type="GO" id="GO:0006401">
    <property type="term" value="P:RNA catabolic process"/>
    <property type="evidence" value="ECO:0007669"/>
    <property type="project" value="InterPro"/>
</dbReference>
<keyword evidence="3" id="KW-1185">Reference proteome</keyword>
<reference evidence="2" key="1">
    <citation type="submission" date="2022-07" db="EMBL/GenBank/DDBJ databases">
        <title>Genome analysis of Parmales, a sister group of diatoms, reveals the evolutionary specialization of diatoms from phago-mixotrophs to photoautotrophs.</title>
        <authorList>
            <person name="Ban H."/>
            <person name="Sato S."/>
            <person name="Yoshikawa S."/>
            <person name="Kazumasa Y."/>
            <person name="Nakamura Y."/>
            <person name="Ichinomiya M."/>
            <person name="Saitoh K."/>
            <person name="Sato N."/>
            <person name="Blanc-Mathieu R."/>
            <person name="Endo H."/>
            <person name="Kuwata A."/>
            <person name="Ogata H."/>
        </authorList>
    </citation>
    <scope>NUCLEOTIDE SEQUENCE</scope>
</reference>
<dbReference type="EMBL" id="BRXZ01002634">
    <property type="protein sequence ID" value="GMH66859.1"/>
    <property type="molecule type" value="Genomic_DNA"/>
</dbReference>
<dbReference type="Proteomes" id="UP001165082">
    <property type="component" value="Unassembled WGS sequence"/>
</dbReference>
<dbReference type="Gene3D" id="2.40.128.680">
    <property type="match status" value="1"/>
</dbReference>
<evidence type="ECO:0000313" key="3">
    <source>
        <dbReference type="Proteomes" id="UP001165082"/>
    </source>
</evidence>
<feature type="compositionally biased region" description="Low complexity" evidence="1">
    <location>
        <begin position="61"/>
        <end position="76"/>
    </location>
</feature>
<evidence type="ECO:0000313" key="2">
    <source>
        <dbReference type="EMBL" id="GMH66859.1"/>
    </source>
</evidence>
<name>A0A9W7E3L2_9STRA</name>
<dbReference type="Pfam" id="PF08615">
    <property type="entry name" value="RNase_H2_suC"/>
    <property type="match status" value="1"/>
</dbReference>
<dbReference type="AlphaFoldDB" id="A0A9W7E3L2"/>
<evidence type="ECO:0000256" key="1">
    <source>
        <dbReference type="SAM" id="MobiDB-lite"/>
    </source>
</evidence>
<dbReference type="PANTHER" id="PTHR47204:SF1">
    <property type="entry name" value="RIBONUCLEASE H2 SUBUNIT C"/>
    <property type="match status" value="1"/>
</dbReference>
<comment type="caution">
    <text evidence="2">The sequence shown here is derived from an EMBL/GenBank/DDBJ whole genome shotgun (WGS) entry which is preliminary data.</text>
</comment>
<dbReference type="CDD" id="cd09271">
    <property type="entry name" value="RNase_H2-C"/>
    <property type="match status" value="1"/>
</dbReference>
<protein>
    <submittedName>
        <fullName evidence="2">Uncharacterized protein</fullName>
    </submittedName>
</protein>